<protein>
    <submittedName>
        <fullName evidence="1">DUF3108 domain-containing protein</fullName>
    </submittedName>
</protein>
<name>A0A7C3SHY9_9BACT</name>
<reference evidence="1" key="1">
    <citation type="journal article" date="2020" name="mSystems">
        <title>Genome- and Community-Level Interaction Insights into Carbon Utilization and Element Cycling Functions of Hydrothermarchaeota in Hydrothermal Sediment.</title>
        <authorList>
            <person name="Zhou Z."/>
            <person name="Liu Y."/>
            <person name="Xu W."/>
            <person name="Pan J."/>
            <person name="Luo Z.H."/>
            <person name="Li M."/>
        </authorList>
    </citation>
    <scope>NUCLEOTIDE SEQUENCE [LARGE SCALE GENOMIC DNA]</scope>
    <source>
        <strain evidence="1">SpSt-776</strain>
    </source>
</reference>
<gene>
    <name evidence="1" type="ORF">ENV62_02635</name>
</gene>
<comment type="caution">
    <text evidence="1">The sequence shown here is derived from an EMBL/GenBank/DDBJ whole genome shotgun (WGS) entry which is preliminary data.</text>
</comment>
<dbReference type="AlphaFoldDB" id="A0A7C3SHY9"/>
<evidence type="ECO:0000313" key="1">
    <source>
        <dbReference type="EMBL" id="HGB14123.1"/>
    </source>
</evidence>
<dbReference type="EMBL" id="DTHB01000021">
    <property type="protein sequence ID" value="HGB14123.1"/>
    <property type="molecule type" value="Genomic_DNA"/>
</dbReference>
<dbReference type="Pfam" id="PF11306">
    <property type="entry name" value="DUF3108"/>
    <property type="match status" value="1"/>
</dbReference>
<proteinExistence type="predicted"/>
<accession>A0A7C3SHY9</accession>
<dbReference type="InterPro" id="IPR021457">
    <property type="entry name" value="DUF3108"/>
</dbReference>
<sequence length="273" mass="31221">MRNFMTFTAMALGLAVGLLPGGTEPAPLEKALSLKAGEILEDLRYRVDIWLFTGAVDARVTLRRLEARRFRAEVNGRAQGILGVLSGQWQGAFSTEMLFSEGKFLPVVYREESQHRGKKNLKEYRFDYDRKVVELFKWDHGKKALTKRWQTALTEPMYDVLSFYYNQRLMGLSFDQQGQNLKFSGIPYPKPEDIILSIGPETPQGRKIMVTLNNRIFENERNQVYALLDQDGVPTEAWTQVLRFGRIISKLVPGGKRLTSDELCRRVRAPISG</sequence>
<organism evidence="1">
    <name type="scientific">Desulfobacca acetoxidans</name>
    <dbReference type="NCBI Taxonomy" id="60893"/>
    <lineage>
        <taxon>Bacteria</taxon>
        <taxon>Pseudomonadati</taxon>
        <taxon>Thermodesulfobacteriota</taxon>
        <taxon>Desulfobaccia</taxon>
        <taxon>Desulfobaccales</taxon>
        <taxon>Desulfobaccaceae</taxon>
        <taxon>Desulfobacca</taxon>
    </lineage>
</organism>